<dbReference type="SUPFAM" id="SSF51395">
    <property type="entry name" value="FMN-linked oxidoreductases"/>
    <property type="match status" value="1"/>
</dbReference>
<dbReference type="NCBIfam" id="TIGR01037">
    <property type="entry name" value="pyrD_sub1_fam"/>
    <property type="match status" value="1"/>
</dbReference>
<dbReference type="GO" id="GO:0006207">
    <property type="term" value="P:'de novo' pyrimidine nucleobase biosynthetic process"/>
    <property type="evidence" value="ECO:0007669"/>
    <property type="project" value="InterPro"/>
</dbReference>
<evidence type="ECO:0000256" key="8">
    <source>
        <dbReference type="ARBA" id="ARBA00022643"/>
    </source>
</evidence>
<dbReference type="GO" id="GO:0050661">
    <property type="term" value="F:NADP binding"/>
    <property type="evidence" value="ECO:0007669"/>
    <property type="project" value="TreeGrafter"/>
</dbReference>
<dbReference type="GO" id="GO:0006210">
    <property type="term" value="P:thymine catabolic process"/>
    <property type="evidence" value="ECO:0007669"/>
    <property type="project" value="TreeGrafter"/>
</dbReference>
<feature type="binding site" evidence="12">
    <location>
        <position position="227"/>
    </location>
    <ligand>
        <name>FMN</name>
        <dbReference type="ChEBI" id="CHEBI:58210"/>
    </ligand>
</feature>
<dbReference type="InterPro" id="IPR013785">
    <property type="entry name" value="Aldolase_TIM"/>
</dbReference>
<evidence type="ECO:0000256" key="5">
    <source>
        <dbReference type="ARBA" id="ARBA00011669"/>
    </source>
</evidence>
<dbReference type="PIRSF" id="PIRSF000164">
    <property type="entry name" value="DHO_oxidase"/>
    <property type="match status" value="1"/>
</dbReference>
<protein>
    <recommendedName>
        <fullName evidence="12">Dihydroorotate dehydrogenase</fullName>
        <shortName evidence="12">DHOD</shortName>
        <shortName evidence="12">DHODase</shortName>
        <shortName evidence="12">DHOdehase</shortName>
        <ecNumber evidence="12">1.3.-.-</ecNumber>
    </recommendedName>
</protein>
<feature type="domain" description="Dihydroorotate dehydrogenase catalytic" evidence="13">
    <location>
        <begin position="17"/>
        <end position="292"/>
    </location>
</feature>
<evidence type="ECO:0000259" key="13">
    <source>
        <dbReference type="Pfam" id="PF01180"/>
    </source>
</evidence>
<comment type="cofactor">
    <cofactor evidence="12">
        <name>FMN</name>
        <dbReference type="ChEBI" id="CHEBI:58210"/>
    </cofactor>
    <text evidence="12">Binds 1 FMN per subunit.</text>
</comment>
<dbReference type="InterPro" id="IPR024920">
    <property type="entry name" value="Dihydroorotate_DH_1"/>
</dbReference>
<comment type="subunit">
    <text evidence="5">Heterotetramer of 2 PyrK and 2 PyrD type B subunits.</text>
</comment>
<dbReference type="AlphaFoldDB" id="F2KR10"/>
<evidence type="ECO:0000256" key="7">
    <source>
        <dbReference type="ARBA" id="ARBA00022630"/>
    </source>
</evidence>
<comment type="function">
    <text evidence="1">Catalyzes the conversion of dihydroorotate to orotate with NAD(+) as electron acceptor.</text>
</comment>
<dbReference type="InterPro" id="IPR033888">
    <property type="entry name" value="DHOD_1B"/>
</dbReference>
<feature type="active site" description="Nucleophile" evidence="12">
    <location>
        <position position="140"/>
    </location>
</feature>
<dbReference type="GO" id="GO:0004589">
    <property type="term" value="F:dihydroorotate dehydrogenase (NAD+) activity"/>
    <property type="evidence" value="ECO:0007669"/>
    <property type="project" value="UniProtKB-EC"/>
</dbReference>
<dbReference type="NCBIfam" id="NF005574">
    <property type="entry name" value="PRK07259.1"/>
    <property type="match status" value="1"/>
</dbReference>
<dbReference type="GO" id="GO:0044205">
    <property type="term" value="P:'de novo' UMP biosynthetic process"/>
    <property type="evidence" value="ECO:0007669"/>
    <property type="project" value="UniProtKB-UniRule"/>
</dbReference>
<gene>
    <name evidence="12" type="primary">pyrD</name>
    <name evidence="14" type="ordered locus">Arcve_1820</name>
</gene>
<feature type="binding site" evidence="12">
    <location>
        <begin position="202"/>
        <end position="203"/>
    </location>
    <ligand>
        <name>substrate</name>
    </ligand>
</feature>
<comment type="caution">
    <text evidence="12">Lacks conserved residue(s) required for the propagation of feature annotation.</text>
</comment>
<feature type="binding site" evidence="12">
    <location>
        <begin position="58"/>
        <end position="59"/>
    </location>
    <ligand>
        <name>FMN</name>
        <dbReference type="ChEBI" id="CHEBI:58210"/>
    </ligand>
</feature>
<dbReference type="GO" id="GO:0002058">
    <property type="term" value="F:uracil binding"/>
    <property type="evidence" value="ECO:0007669"/>
    <property type="project" value="TreeGrafter"/>
</dbReference>
<comment type="similarity">
    <text evidence="4 12">Belongs to the dihydroorotate dehydrogenase family. Type 1 subfamily.</text>
</comment>
<evidence type="ECO:0000256" key="12">
    <source>
        <dbReference type="HAMAP-Rule" id="MF_00224"/>
    </source>
</evidence>
<dbReference type="UniPathway" id="UPA00070"/>
<sequence>MQETKTPLYIRGKAHLMLEVELCGLKMKNPLMLASGIMGSHVSSLIRISRHAGAVVAKSVGTEPREGYRNPVVVNYAHGLINAVGLSSPGVRAFAEELEKFRAEGRSPLVVSLFASTSEEFASLTPHFPMADAFELNLSCPHAENVGMAVGSDPELVKEIVAEVKRSTEKPVFAKLSPNVLDVVEIGKAAEEGGVDAVVAVNTVKGMSIDIVSRKPKLSNISGGVSGEAIKPIALKCVWDLYKELDVPVIGVGGITTWKDVVEFILAGATAVQIGSALFYSHRIFYSLVESLKAYTRSTGESLVELVGKAHTG</sequence>
<dbReference type="KEGG" id="ave:Arcve_1820"/>
<feature type="binding site" evidence="12">
    <location>
        <begin position="82"/>
        <end position="86"/>
    </location>
    <ligand>
        <name>substrate</name>
    </ligand>
</feature>
<evidence type="ECO:0000256" key="11">
    <source>
        <dbReference type="ARBA" id="ARBA00048996"/>
    </source>
</evidence>
<dbReference type="HAMAP" id="MF_00224">
    <property type="entry name" value="DHO_dh_type1"/>
    <property type="match status" value="1"/>
</dbReference>
<feature type="binding site" evidence="12">
    <location>
        <position position="201"/>
    </location>
    <ligand>
        <name>FMN</name>
        <dbReference type="ChEBI" id="CHEBI:58210"/>
    </ligand>
</feature>
<feature type="binding site" evidence="12">
    <location>
        <begin position="275"/>
        <end position="276"/>
    </location>
    <ligand>
        <name>FMN</name>
        <dbReference type="ChEBI" id="CHEBI:58210"/>
    </ligand>
</feature>
<evidence type="ECO:0000256" key="2">
    <source>
        <dbReference type="ARBA" id="ARBA00004496"/>
    </source>
</evidence>
<dbReference type="InterPro" id="IPR001295">
    <property type="entry name" value="Dihydroorotate_DH_CS"/>
</dbReference>
<reference evidence="14 15" key="1">
    <citation type="submission" date="2011-03" db="EMBL/GenBank/DDBJ databases">
        <title>The complete genome of Archaeoglobus veneficus SNP6.</title>
        <authorList>
            <consortium name="US DOE Joint Genome Institute (JGI-PGF)"/>
            <person name="Lucas S."/>
            <person name="Copeland A."/>
            <person name="Lapidus A."/>
            <person name="Bruce D."/>
            <person name="Goodwin L."/>
            <person name="Pitluck S."/>
            <person name="Kyrpides N."/>
            <person name="Mavromatis K."/>
            <person name="Pagani I."/>
            <person name="Ivanova N."/>
            <person name="Mikhailova N."/>
            <person name="Lu M."/>
            <person name="Detter J.C."/>
            <person name="Tapia R."/>
            <person name="Han C."/>
            <person name="Land M."/>
            <person name="Hauser L."/>
            <person name="Markowitz V."/>
            <person name="Cheng J.-F."/>
            <person name="Hugenholtz P."/>
            <person name="Woyke T."/>
            <person name="Wu D."/>
            <person name="Spring S."/>
            <person name="Brambilla E."/>
            <person name="Klenk H.-P."/>
            <person name="Eisen J.A."/>
        </authorList>
    </citation>
    <scope>NUCLEOTIDE SEQUENCE [LARGE SCALE GENOMIC DNA]</scope>
    <source>
        <strain>SNP6</strain>
    </source>
</reference>
<feature type="binding site" evidence="12">
    <location>
        <position position="137"/>
    </location>
    <ligand>
        <name>FMN</name>
        <dbReference type="ChEBI" id="CHEBI:58210"/>
    </ligand>
</feature>
<feature type="binding site" evidence="12">
    <location>
        <position position="175"/>
    </location>
    <ligand>
        <name>FMN</name>
        <dbReference type="ChEBI" id="CHEBI:58210"/>
    </ligand>
</feature>
<dbReference type="EMBL" id="CP002588">
    <property type="protein sequence ID" value="AEA47816.1"/>
    <property type="molecule type" value="Genomic_DNA"/>
</dbReference>
<dbReference type="InterPro" id="IPR012135">
    <property type="entry name" value="Dihydroorotate_DH_1_2"/>
</dbReference>
<dbReference type="HOGENOM" id="CLU_042042_0_1_2"/>
<keyword evidence="9 12" id="KW-0665">Pyrimidine biosynthesis</keyword>
<comment type="subcellular location">
    <subcellularLocation>
        <location evidence="2 12">Cytoplasm</location>
    </subcellularLocation>
</comment>
<dbReference type="InterPro" id="IPR049622">
    <property type="entry name" value="Dihydroorotate_DH_I"/>
</dbReference>
<dbReference type="GO" id="GO:0005737">
    <property type="term" value="C:cytoplasm"/>
    <property type="evidence" value="ECO:0007669"/>
    <property type="project" value="UniProtKB-SubCell"/>
</dbReference>
<keyword evidence="7 12" id="KW-0285">Flavoprotein</keyword>
<dbReference type="PROSITE" id="PS00911">
    <property type="entry name" value="DHODEHASE_1"/>
    <property type="match status" value="1"/>
</dbReference>
<keyword evidence="8 12" id="KW-0288">FMN</keyword>
<keyword evidence="6 12" id="KW-0963">Cytoplasm</keyword>
<keyword evidence="10 12" id="KW-0560">Oxidoreductase</keyword>
<evidence type="ECO:0000256" key="10">
    <source>
        <dbReference type="ARBA" id="ARBA00023002"/>
    </source>
</evidence>
<feature type="binding site" evidence="12">
    <location>
        <position position="137"/>
    </location>
    <ligand>
        <name>substrate</name>
    </ligand>
</feature>
<dbReference type="STRING" id="693661.Arcve_1820"/>
<evidence type="ECO:0000256" key="4">
    <source>
        <dbReference type="ARBA" id="ARBA00008008"/>
    </source>
</evidence>
<name>F2KR10_ARCVS</name>
<dbReference type="eggNOG" id="arCOG00603">
    <property type="taxonomic scope" value="Archaea"/>
</dbReference>
<evidence type="ECO:0000313" key="14">
    <source>
        <dbReference type="EMBL" id="AEA47816.1"/>
    </source>
</evidence>
<organism evidence="14 15">
    <name type="scientific">Archaeoglobus veneficus (strain DSM 11195 / SNP6)</name>
    <dbReference type="NCBI Taxonomy" id="693661"/>
    <lineage>
        <taxon>Archaea</taxon>
        <taxon>Methanobacteriati</taxon>
        <taxon>Methanobacteriota</taxon>
        <taxon>Archaeoglobi</taxon>
        <taxon>Archaeoglobales</taxon>
        <taxon>Archaeoglobaceae</taxon>
        <taxon>Archaeoglobus</taxon>
    </lineage>
</organism>
<evidence type="ECO:0000256" key="3">
    <source>
        <dbReference type="ARBA" id="ARBA00004715"/>
    </source>
</evidence>
<evidence type="ECO:0000256" key="6">
    <source>
        <dbReference type="ARBA" id="ARBA00022490"/>
    </source>
</evidence>
<dbReference type="PANTHER" id="PTHR43073:SF2">
    <property type="entry name" value="DIHYDROPYRIMIDINE DEHYDROGENASE [NADP(+)]"/>
    <property type="match status" value="1"/>
</dbReference>
<evidence type="ECO:0000313" key="15">
    <source>
        <dbReference type="Proteomes" id="UP000008136"/>
    </source>
</evidence>
<dbReference type="Pfam" id="PF01180">
    <property type="entry name" value="DHO_dh"/>
    <property type="match status" value="1"/>
</dbReference>
<dbReference type="CDD" id="cd04740">
    <property type="entry name" value="DHOD_1B_like"/>
    <property type="match status" value="1"/>
</dbReference>
<feature type="binding site" evidence="12">
    <location>
        <begin position="253"/>
        <end position="254"/>
    </location>
    <ligand>
        <name>FMN</name>
        <dbReference type="ChEBI" id="CHEBI:58210"/>
    </ligand>
</feature>
<proteinExistence type="inferred from homology"/>
<dbReference type="EC" id="1.3.-.-" evidence="12"/>
<dbReference type="Gene3D" id="3.20.20.70">
    <property type="entry name" value="Aldolase class I"/>
    <property type="match status" value="1"/>
</dbReference>
<comment type="catalytic activity">
    <reaction evidence="12">
        <text>(S)-dihydroorotate + A = orotate + AH2</text>
        <dbReference type="Rhea" id="RHEA:18073"/>
        <dbReference type="ChEBI" id="CHEBI:13193"/>
        <dbReference type="ChEBI" id="CHEBI:17499"/>
        <dbReference type="ChEBI" id="CHEBI:30839"/>
        <dbReference type="ChEBI" id="CHEBI:30864"/>
    </reaction>
</comment>
<dbReference type="PROSITE" id="PS00912">
    <property type="entry name" value="DHODEHASE_2"/>
    <property type="match status" value="1"/>
</dbReference>
<accession>F2KR10</accession>
<dbReference type="PANTHER" id="PTHR43073">
    <property type="entry name" value="DIHYDROPYRIMIDINE DEHYDROGENASE [NADP(+)]"/>
    <property type="match status" value="1"/>
</dbReference>
<evidence type="ECO:0000256" key="1">
    <source>
        <dbReference type="ARBA" id="ARBA00003616"/>
    </source>
</evidence>
<feature type="binding site" evidence="12">
    <location>
        <position position="35"/>
    </location>
    <ligand>
        <name>FMN</name>
        <dbReference type="ChEBI" id="CHEBI:58210"/>
    </ligand>
</feature>
<dbReference type="InterPro" id="IPR005720">
    <property type="entry name" value="Dihydroorotate_DH_cat"/>
</dbReference>
<keyword evidence="15" id="KW-1185">Reference proteome</keyword>
<evidence type="ECO:0000256" key="9">
    <source>
        <dbReference type="ARBA" id="ARBA00022975"/>
    </source>
</evidence>
<dbReference type="GO" id="GO:0006212">
    <property type="term" value="P:uracil catabolic process"/>
    <property type="evidence" value="ECO:0007669"/>
    <property type="project" value="TreeGrafter"/>
</dbReference>
<feature type="binding site" evidence="12">
    <location>
        <position position="58"/>
    </location>
    <ligand>
        <name>substrate</name>
    </ligand>
</feature>
<comment type="catalytic activity">
    <reaction evidence="11">
        <text>(S)-dihydroorotate + NAD(+) = orotate + NADH + H(+)</text>
        <dbReference type="Rhea" id="RHEA:13513"/>
        <dbReference type="ChEBI" id="CHEBI:15378"/>
        <dbReference type="ChEBI" id="CHEBI:30839"/>
        <dbReference type="ChEBI" id="CHEBI:30864"/>
        <dbReference type="ChEBI" id="CHEBI:57540"/>
        <dbReference type="ChEBI" id="CHEBI:57945"/>
        <dbReference type="EC" id="1.3.1.14"/>
    </reaction>
</comment>
<dbReference type="Proteomes" id="UP000008136">
    <property type="component" value="Chromosome"/>
</dbReference>
<dbReference type="FunFam" id="3.20.20.70:FF:000027">
    <property type="entry name" value="Dihydropyrimidine dehydrogenase [NADP(+)]"/>
    <property type="match status" value="1"/>
</dbReference>
<comment type="pathway">
    <text evidence="3">Pyrimidine metabolism; UMP biosynthesis via de novo pathway; orotate from (S)-dihydroorotate (NAD(+) route): step 1/1.</text>
</comment>